<dbReference type="EMBL" id="JACIDX010000005">
    <property type="protein sequence ID" value="MBB3954752.1"/>
    <property type="molecule type" value="Genomic_DNA"/>
</dbReference>
<keyword evidence="3" id="KW-0732">Signal</keyword>
<gene>
    <name evidence="6" type="ORF">GGR38_001691</name>
</gene>
<dbReference type="PANTHER" id="PTHR45625:SF4">
    <property type="entry name" value="PEPTIDYLPROLYL ISOMERASE DOMAIN AND WD REPEAT-CONTAINING PROTEIN 1"/>
    <property type="match status" value="1"/>
</dbReference>
<evidence type="ECO:0000256" key="2">
    <source>
        <dbReference type="ARBA" id="ARBA00023235"/>
    </source>
</evidence>
<dbReference type="RefSeq" id="WP_183624467.1">
    <property type="nucleotide sequence ID" value="NZ_JACIDX010000005.1"/>
</dbReference>
<comment type="catalytic activity">
    <reaction evidence="3">
        <text>[protein]-peptidylproline (omega=180) = [protein]-peptidylproline (omega=0)</text>
        <dbReference type="Rhea" id="RHEA:16237"/>
        <dbReference type="Rhea" id="RHEA-COMP:10747"/>
        <dbReference type="Rhea" id="RHEA-COMP:10748"/>
        <dbReference type="ChEBI" id="CHEBI:83833"/>
        <dbReference type="ChEBI" id="CHEBI:83834"/>
        <dbReference type="EC" id="5.2.1.8"/>
    </reaction>
</comment>
<feature type="signal peptide" evidence="3">
    <location>
        <begin position="1"/>
        <end position="26"/>
    </location>
</feature>
<name>A0A7W6CF95_9SPHN</name>
<dbReference type="PANTHER" id="PTHR45625">
    <property type="entry name" value="PEPTIDYL-PROLYL CIS-TRANS ISOMERASE-RELATED"/>
    <property type="match status" value="1"/>
</dbReference>
<protein>
    <recommendedName>
        <fullName evidence="3">Peptidyl-prolyl cis-trans isomerase</fullName>
        <shortName evidence="3">PPIase</shortName>
        <ecNumber evidence="3">5.2.1.8</ecNumber>
    </recommendedName>
</protein>
<proteinExistence type="inferred from homology"/>
<organism evidence="6 7">
    <name type="scientific">Novosphingobium sediminicola</name>
    <dbReference type="NCBI Taxonomy" id="563162"/>
    <lineage>
        <taxon>Bacteria</taxon>
        <taxon>Pseudomonadati</taxon>
        <taxon>Pseudomonadota</taxon>
        <taxon>Alphaproteobacteria</taxon>
        <taxon>Sphingomonadales</taxon>
        <taxon>Sphingomonadaceae</taxon>
        <taxon>Novosphingobium</taxon>
    </lineage>
</organism>
<keyword evidence="2 3" id="KW-0413">Isomerase</keyword>
<dbReference type="InterPro" id="IPR002130">
    <property type="entry name" value="Cyclophilin-type_PPIase_dom"/>
</dbReference>
<dbReference type="InterPro" id="IPR044666">
    <property type="entry name" value="Cyclophilin_A-like"/>
</dbReference>
<accession>A0A7W6CF95</accession>
<comment type="function">
    <text evidence="3">PPIases accelerate the folding of proteins. It catalyzes the cis-trans isomerization of proline imidic peptide bonds in oligopeptides.</text>
</comment>
<feature type="domain" description="PPIase cyclophilin-type" evidence="5">
    <location>
        <begin position="73"/>
        <end position="214"/>
    </location>
</feature>
<evidence type="ECO:0000256" key="1">
    <source>
        <dbReference type="ARBA" id="ARBA00023110"/>
    </source>
</evidence>
<keyword evidence="1 3" id="KW-0697">Rotamase</keyword>
<evidence type="ECO:0000259" key="5">
    <source>
        <dbReference type="PROSITE" id="PS50072"/>
    </source>
</evidence>
<dbReference type="PROSITE" id="PS50072">
    <property type="entry name" value="CSA_PPIASE_2"/>
    <property type="match status" value="1"/>
</dbReference>
<dbReference type="EC" id="5.2.1.8" evidence="3"/>
<evidence type="ECO:0000313" key="7">
    <source>
        <dbReference type="Proteomes" id="UP000548867"/>
    </source>
</evidence>
<comment type="similarity">
    <text evidence="3">Belongs to the cyclophilin-type PPIase family.</text>
</comment>
<comment type="caution">
    <text evidence="6">The sequence shown here is derived from an EMBL/GenBank/DDBJ whole genome shotgun (WGS) entry which is preliminary data.</text>
</comment>
<reference evidence="6 7" key="1">
    <citation type="submission" date="2020-08" db="EMBL/GenBank/DDBJ databases">
        <title>Genomic Encyclopedia of Type Strains, Phase IV (KMG-IV): sequencing the most valuable type-strain genomes for metagenomic binning, comparative biology and taxonomic classification.</title>
        <authorList>
            <person name="Goeker M."/>
        </authorList>
    </citation>
    <scope>NUCLEOTIDE SEQUENCE [LARGE SCALE GENOMIC DNA]</scope>
    <source>
        <strain evidence="6 7">DSM 27057</strain>
    </source>
</reference>
<dbReference type="PROSITE" id="PS51257">
    <property type="entry name" value="PROKAR_LIPOPROTEIN"/>
    <property type="match status" value="1"/>
</dbReference>
<dbReference type="Gene3D" id="2.40.100.10">
    <property type="entry name" value="Cyclophilin-like"/>
    <property type="match status" value="1"/>
</dbReference>
<dbReference type="Proteomes" id="UP000548867">
    <property type="component" value="Unassembled WGS sequence"/>
</dbReference>
<dbReference type="Pfam" id="PF00160">
    <property type="entry name" value="Pro_isomerase"/>
    <property type="match status" value="1"/>
</dbReference>
<dbReference type="AlphaFoldDB" id="A0A7W6CF95"/>
<feature type="chain" id="PRO_5031610049" description="Peptidyl-prolyl cis-trans isomerase" evidence="3">
    <location>
        <begin position="27"/>
        <end position="238"/>
    </location>
</feature>
<evidence type="ECO:0000313" key="6">
    <source>
        <dbReference type="EMBL" id="MBB3954752.1"/>
    </source>
</evidence>
<dbReference type="GO" id="GO:0003755">
    <property type="term" value="F:peptidyl-prolyl cis-trans isomerase activity"/>
    <property type="evidence" value="ECO:0007669"/>
    <property type="project" value="UniProtKB-UniRule"/>
</dbReference>
<dbReference type="InterPro" id="IPR029000">
    <property type="entry name" value="Cyclophilin-like_dom_sf"/>
</dbReference>
<dbReference type="PRINTS" id="PR00153">
    <property type="entry name" value="CSAPPISMRASE"/>
</dbReference>
<keyword evidence="7" id="KW-1185">Reference proteome</keyword>
<evidence type="ECO:0000256" key="4">
    <source>
        <dbReference type="SAM" id="MobiDB-lite"/>
    </source>
</evidence>
<dbReference type="SUPFAM" id="SSF50891">
    <property type="entry name" value="Cyclophilin-like"/>
    <property type="match status" value="1"/>
</dbReference>
<feature type="region of interest" description="Disordered" evidence="4">
    <location>
        <begin position="208"/>
        <end position="238"/>
    </location>
</feature>
<sequence length="238" mass="25641">MKRPDFAKTALAMLLGAAMLSTGACARHHDKAPKLANLKAEAALPANNLSAKVDQDISHDPDNVLILDLSNGGRVAIRMMPKWAPAHVERVKTLARQGFYDGIIFHRVIEGFMAQTGDPTGTGAGGSKLPDLKAEFNSIPHVRGSVSMARTNEPDTANSQFFIVFYPRFALDKRYTNFGRVIAGMDIVDAIVRGEPPSNPTKIVQASIASDNKPRPAYTPPAAPAKIGIDQLNNSRSN</sequence>
<evidence type="ECO:0000256" key="3">
    <source>
        <dbReference type="RuleBase" id="RU363019"/>
    </source>
</evidence>
<dbReference type="CDD" id="cd00317">
    <property type="entry name" value="cyclophilin"/>
    <property type="match status" value="1"/>
</dbReference>